<dbReference type="GO" id="GO:0005886">
    <property type="term" value="C:plasma membrane"/>
    <property type="evidence" value="ECO:0007669"/>
    <property type="project" value="TreeGrafter"/>
</dbReference>
<evidence type="ECO:0000256" key="2">
    <source>
        <dbReference type="ARBA" id="ARBA00012528"/>
    </source>
</evidence>
<dbReference type="PANTHER" id="PTHR45138">
    <property type="entry name" value="REGULATORY COMPONENTS OF SENSORY TRANSDUCTION SYSTEM"/>
    <property type="match status" value="1"/>
</dbReference>
<dbReference type="CDD" id="cd01949">
    <property type="entry name" value="GGDEF"/>
    <property type="match status" value="1"/>
</dbReference>
<dbReference type="Gene3D" id="3.30.70.270">
    <property type="match status" value="1"/>
</dbReference>
<evidence type="ECO:0000256" key="1">
    <source>
        <dbReference type="ARBA" id="ARBA00001946"/>
    </source>
</evidence>
<feature type="domain" description="GGDEF" evidence="5">
    <location>
        <begin position="161"/>
        <end position="291"/>
    </location>
</feature>
<evidence type="ECO:0000259" key="5">
    <source>
        <dbReference type="PROSITE" id="PS50887"/>
    </source>
</evidence>
<dbReference type="FunFam" id="3.30.70.270:FF:000001">
    <property type="entry name" value="Diguanylate cyclase domain protein"/>
    <property type="match status" value="1"/>
</dbReference>
<dbReference type="Proteomes" id="UP000250928">
    <property type="component" value="Unassembled WGS sequence"/>
</dbReference>
<dbReference type="EC" id="2.7.7.65" evidence="2"/>
<proteinExistence type="predicted"/>
<gene>
    <name evidence="6" type="ORF">C3L24_01470</name>
</gene>
<dbReference type="EMBL" id="PQCO01000088">
    <property type="protein sequence ID" value="PUE05278.1"/>
    <property type="molecule type" value="Genomic_DNA"/>
</dbReference>
<dbReference type="PROSITE" id="PS50887">
    <property type="entry name" value="GGDEF"/>
    <property type="match status" value="1"/>
</dbReference>
<dbReference type="InterPro" id="IPR000160">
    <property type="entry name" value="GGDEF_dom"/>
</dbReference>
<organism evidence="6 7">
    <name type="scientific">Candidatus Sedimenticola endophacoides</name>
    <dbReference type="NCBI Taxonomy" id="2548426"/>
    <lineage>
        <taxon>Bacteria</taxon>
        <taxon>Pseudomonadati</taxon>
        <taxon>Pseudomonadota</taxon>
        <taxon>Gammaproteobacteria</taxon>
        <taxon>Chromatiales</taxon>
        <taxon>Sedimenticolaceae</taxon>
        <taxon>Sedimenticola</taxon>
    </lineage>
</organism>
<reference evidence="6 7" key="1">
    <citation type="submission" date="2018-01" db="EMBL/GenBank/DDBJ databases">
        <title>Novel co-symbiosis in the lucinid bivalve Phacoides pectinatus.</title>
        <authorList>
            <person name="Lim S.J."/>
            <person name="Davis B.G."/>
            <person name="Gill D.E."/>
            <person name="Engel A.S."/>
            <person name="Anderson L.C."/>
            <person name="Campbell B.J."/>
        </authorList>
    </citation>
    <scope>NUCLEOTIDE SEQUENCE [LARGE SCALE GENOMIC DNA]</scope>
    <source>
        <strain evidence="6">N3_P5</strain>
    </source>
</reference>
<dbReference type="NCBIfam" id="TIGR00254">
    <property type="entry name" value="GGDEF"/>
    <property type="match status" value="1"/>
</dbReference>
<comment type="cofactor">
    <cofactor evidence="1">
        <name>Mg(2+)</name>
        <dbReference type="ChEBI" id="CHEBI:18420"/>
    </cofactor>
</comment>
<dbReference type="SMART" id="SM00267">
    <property type="entry name" value="GGDEF"/>
    <property type="match status" value="1"/>
</dbReference>
<evidence type="ECO:0000256" key="3">
    <source>
        <dbReference type="ARBA" id="ARBA00034247"/>
    </source>
</evidence>
<dbReference type="GO" id="GO:1902201">
    <property type="term" value="P:negative regulation of bacterial-type flagellum-dependent cell motility"/>
    <property type="evidence" value="ECO:0007669"/>
    <property type="project" value="TreeGrafter"/>
</dbReference>
<dbReference type="SUPFAM" id="SSF55073">
    <property type="entry name" value="Nucleotide cyclase"/>
    <property type="match status" value="1"/>
</dbReference>
<dbReference type="InterPro" id="IPR043128">
    <property type="entry name" value="Rev_trsase/Diguanyl_cyclase"/>
</dbReference>
<dbReference type="AlphaFoldDB" id="A0A6N4E8H1"/>
<evidence type="ECO:0000256" key="4">
    <source>
        <dbReference type="SAM" id="Coils"/>
    </source>
</evidence>
<dbReference type="InterPro" id="IPR050469">
    <property type="entry name" value="Diguanylate_Cyclase"/>
</dbReference>
<evidence type="ECO:0000313" key="7">
    <source>
        <dbReference type="Proteomes" id="UP000250928"/>
    </source>
</evidence>
<dbReference type="Pfam" id="PF00990">
    <property type="entry name" value="GGDEF"/>
    <property type="match status" value="1"/>
</dbReference>
<dbReference type="GO" id="GO:0043709">
    <property type="term" value="P:cell adhesion involved in single-species biofilm formation"/>
    <property type="evidence" value="ECO:0007669"/>
    <property type="project" value="TreeGrafter"/>
</dbReference>
<dbReference type="InterPro" id="IPR029787">
    <property type="entry name" value="Nucleotide_cyclase"/>
</dbReference>
<sequence>MSQNLSRGSDTLDLLRQAGIPAREEGVGPLFIAPQFQDLTAIDDQDEERVQCIFSGILNLGSYRHGARSLHGSVYRRGGEYLLVGEYDIAEYEALAARTLQLNTEMARREREVKRLNRRLRQSEQALLEASLTDHLTQLKNRRFFLQRAEQELAHCERTGQPLALALCDLDHFKQVNDTFGHEMGDRVLVGFAELAQGMIRKDDLLARYGGEEFVLMLPGVSVGQARHQLERIRARLDVTPVEGMGRAVTASFGVVGWVAGCAIDQLLRSADQGLYLAKERGRNCVVEMELDLRCSVEEANARGG</sequence>
<comment type="catalytic activity">
    <reaction evidence="3">
        <text>2 GTP = 3',3'-c-di-GMP + 2 diphosphate</text>
        <dbReference type="Rhea" id="RHEA:24898"/>
        <dbReference type="ChEBI" id="CHEBI:33019"/>
        <dbReference type="ChEBI" id="CHEBI:37565"/>
        <dbReference type="ChEBI" id="CHEBI:58805"/>
        <dbReference type="EC" id="2.7.7.65"/>
    </reaction>
</comment>
<evidence type="ECO:0000313" key="6">
    <source>
        <dbReference type="EMBL" id="PUE05278.1"/>
    </source>
</evidence>
<dbReference type="GO" id="GO:0052621">
    <property type="term" value="F:diguanylate cyclase activity"/>
    <property type="evidence" value="ECO:0007669"/>
    <property type="project" value="UniProtKB-EC"/>
</dbReference>
<protein>
    <recommendedName>
        <fullName evidence="2">diguanylate cyclase</fullName>
        <ecNumber evidence="2">2.7.7.65</ecNumber>
    </recommendedName>
</protein>
<name>A0A6N4E8H1_9GAMM</name>
<feature type="coiled-coil region" evidence="4">
    <location>
        <begin position="99"/>
        <end position="133"/>
    </location>
</feature>
<comment type="caution">
    <text evidence="6">The sequence shown here is derived from an EMBL/GenBank/DDBJ whole genome shotgun (WGS) entry which is preliminary data.</text>
</comment>
<dbReference type="PANTHER" id="PTHR45138:SF9">
    <property type="entry name" value="DIGUANYLATE CYCLASE DGCM-RELATED"/>
    <property type="match status" value="1"/>
</dbReference>
<keyword evidence="4" id="KW-0175">Coiled coil</keyword>
<accession>A0A6N4E8H1</accession>